<dbReference type="AlphaFoldDB" id="A0A923MMQ0"/>
<gene>
    <name evidence="1" type="ORF">H8Z83_15430</name>
</gene>
<dbReference type="EMBL" id="JACOQI010000020">
    <property type="protein sequence ID" value="MBC5771692.1"/>
    <property type="molecule type" value="Genomic_DNA"/>
</dbReference>
<proteinExistence type="predicted"/>
<evidence type="ECO:0000313" key="1">
    <source>
        <dbReference type="EMBL" id="MBC5771692.1"/>
    </source>
</evidence>
<organism evidence="1 2">
    <name type="scientific">Dysosmobacter segnis</name>
    <dbReference type="NCBI Taxonomy" id="2763042"/>
    <lineage>
        <taxon>Bacteria</taxon>
        <taxon>Bacillati</taxon>
        <taxon>Bacillota</taxon>
        <taxon>Clostridia</taxon>
        <taxon>Eubacteriales</taxon>
        <taxon>Oscillospiraceae</taxon>
        <taxon>Dysosmobacter</taxon>
    </lineage>
</organism>
<sequence>MQSFITINGTKFPQPRRGLELLSATIVDSARNANGVVVGQKVGRDQQKLNNLFWGYLTAEQWSTMLQIFDKNFFVTVTYPDMVNNRWTTRKMYPGDRTATPYHLDPNTGLPADYINCKVNIIDCGEPF</sequence>
<dbReference type="Proteomes" id="UP000620327">
    <property type="component" value="Unassembled WGS sequence"/>
</dbReference>
<name>A0A923MMQ0_9FIRM</name>
<dbReference type="RefSeq" id="WP_187015884.1">
    <property type="nucleotide sequence ID" value="NZ_JACOQI010000020.1"/>
</dbReference>
<protein>
    <submittedName>
        <fullName evidence="1">Uncharacterized protein</fullName>
    </submittedName>
</protein>
<comment type="caution">
    <text evidence="1">The sequence shown here is derived from an EMBL/GenBank/DDBJ whole genome shotgun (WGS) entry which is preliminary data.</text>
</comment>
<keyword evidence="2" id="KW-1185">Reference proteome</keyword>
<evidence type="ECO:0000313" key="2">
    <source>
        <dbReference type="Proteomes" id="UP000620327"/>
    </source>
</evidence>
<accession>A0A923MMQ0</accession>
<reference evidence="1" key="1">
    <citation type="submission" date="2020-08" db="EMBL/GenBank/DDBJ databases">
        <title>Genome public.</title>
        <authorList>
            <person name="Liu C."/>
            <person name="Sun Q."/>
        </authorList>
    </citation>
    <scope>NUCLEOTIDE SEQUENCE</scope>
    <source>
        <strain evidence="1">BX15</strain>
    </source>
</reference>